<dbReference type="InterPro" id="IPR036179">
    <property type="entry name" value="Ig-like_dom_sf"/>
</dbReference>
<feature type="region of interest" description="Disordered" evidence="3">
    <location>
        <begin position="871"/>
        <end position="924"/>
    </location>
</feature>
<dbReference type="InterPro" id="IPR000742">
    <property type="entry name" value="EGF"/>
</dbReference>
<dbReference type="InterPro" id="IPR036116">
    <property type="entry name" value="FN3_sf"/>
</dbReference>
<dbReference type="Pfam" id="PF00047">
    <property type="entry name" value="ig"/>
    <property type="match status" value="1"/>
</dbReference>
<evidence type="ECO:0000313" key="8">
    <source>
        <dbReference type="WBParaSite" id="EN70_5928"/>
    </source>
</evidence>
<dbReference type="PROSITE" id="PS50234">
    <property type="entry name" value="VWFA"/>
    <property type="match status" value="4"/>
</dbReference>
<evidence type="ECO:0000259" key="6">
    <source>
        <dbReference type="PROSITE" id="PS50853"/>
    </source>
</evidence>
<dbReference type="eggNOG" id="ENOG502S83B">
    <property type="taxonomic scope" value="Eukaryota"/>
</dbReference>
<feature type="region of interest" description="Disordered" evidence="3">
    <location>
        <begin position="431"/>
        <end position="461"/>
    </location>
</feature>
<name>A0A1I7VT40_LOALO</name>
<dbReference type="PANTHER" id="PTHR31460:SF3">
    <property type="entry name" value="MESOCENTIN"/>
    <property type="match status" value="1"/>
</dbReference>
<dbReference type="SUPFAM" id="SSF49265">
    <property type="entry name" value="Fibronectin type III"/>
    <property type="match status" value="2"/>
</dbReference>
<dbReference type="PROSITE" id="PS50835">
    <property type="entry name" value="IG_LIKE"/>
    <property type="match status" value="1"/>
</dbReference>
<dbReference type="SUPFAM" id="SSF50952">
    <property type="entry name" value="Soluble quinoprotein glucose dehydrogenase"/>
    <property type="match status" value="1"/>
</dbReference>
<dbReference type="Pfam" id="PF00092">
    <property type="entry name" value="VWA"/>
    <property type="match status" value="3"/>
</dbReference>
<organism evidence="7 8">
    <name type="scientific">Loa loa</name>
    <name type="common">Eye worm</name>
    <name type="synonym">Filaria loa</name>
    <dbReference type="NCBI Taxonomy" id="7209"/>
    <lineage>
        <taxon>Eukaryota</taxon>
        <taxon>Metazoa</taxon>
        <taxon>Ecdysozoa</taxon>
        <taxon>Nematoda</taxon>
        <taxon>Chromadorea</taxon>
        <taxon>Rhabditida</taxon>
        <taxon>Spirurina</taxon>
        <taxon>Spiruromorpha</taxon>
        <taxon>Filarioidea</taxon>
        <taxon>Onchocercidae</taxon>
        <taxon>Loa</taxon>
    </lineage>
</organism>
<keyword evidence="7" id="KW-1185">Reference proteome</keyword>
<dbReference type="SMART" id="SM00408">
    <property type="entry name" value="IGc2"/>
    <property type="match status" value="1"/>
</dbReference>
<dbReference type="STRING" id="7209.A0A1I7VT40"/>
<reference evidence="8" key="2">
    <citation type="submission" date="2016-11" db="UniProtKB">
        <authorList>
            <consortium name="WormBaseParasite"/>
        </authorList>
    </citation>
    <scope>IDENTIFICATION</scope>
</reference>
<dbReference type="CDD" id="cd00054">
    <property type="entry name" value="EGF_CA"/>
    <property type="match status" value="1"/>
</dbReference>
<evidence type="ECO:0000256" key="2">
    <source>
        <dbReference type="ARBA" id="ARBA00023157"/>
    </source>
</evidence>
<evidence type="ECO:0000256" key="1">
    <source>
        <dbReference type="ARBA" id="ARBA00004239"/>
    </source>
</evidence>
<feature type="domain" description="VWFA" evidence="4">
    <location>
        <begin position="2551"/>
        <end position="2681"/>
    </location>
</feature>
<dbReference type="InterPro" id="IPR001881">
    <property type="entry name" value="EGF-like_Ca-bd_dom"/>
</dbReference>
<reference evidence="7" key="1">
    <citation type="submission" date="2012-04" db="EMBL/GenBank/DDBJ databases">
        <title>The Genome Sequence of Loa loa.</title>
        <authorList>
            <consortium name="The Broad Institute Genome Sequencing Platform"/>
            <consortium name="Broad Institute Genome Sequencing Center for Infectious Disease"/>
            <person name="Nutman T.B."/>
            <person name="Fink D.L."/>
            <person name="Russ C."/>
            <person name="Young S."/>
            <person name="Zeng Q."/>
            <person name="Gargeya S."/>
            <person name="Alvarado L."/>
            <person name="Berlin A."/>
            <person name="Chapman S.B."/>
            <person name="Chen Z."/>
            <person name="Freedman E."/>
            <person name="Gellesch M."/>
            <person name="Goldberg J."/>
            <person name="Griggs A."/>
            <person name="Gujja S."/>
            <person name="Heilman E.R."/>
            <person name="Heiman D."/>
            <person name="Howarth C."/>
            <person name="Mehta T."/>
            <person name="Neiman D."/>
            <person name="Pearson M."/>
            <person name="Roberts A."/>
            <person name="Saif S."/>
            <person name="Shea T."/>
            <person name="Shenoy N."/>
            <person name="Sisk P."/>
            <person name="Stolte C."/>
            <person name="Sykes S."/>
            <person name="White J."/>
            <person name="Yandava C."/>
            <person name="Haas B."/>
            <person name="Henn M.R."/>
            <person name="Nusbaum C."/>
            <person name="Birren B."/>
        </authorList>
    </citation>
    <scope>NUCLEOTIDE SEQUENCE [LARGE SCALE GENOMIC DNA]</scope>
</reference>
<dbReference type="InterPro" id="IPR018097">
    <property type="entry name" value="EGF_Ca-bd_CS"/>
</dbReference>
<dbReference type="SMART" id="SM00327">
    <property type="entry name" value="VWA"/>
    <property type="match status" value="5"/>
</dbReference>
<comment type="subcellular location">
    <subcellularLocation>
        <location evidence="1">Secreted</location>
        <location evidence="1">Extracellular space</location>
    </subcellularLocation>
</comment>
<dbReference type="PANTHER" id="PTHR31460">
    <property type="match status" value="1"/>
</dbReference>
<dbReference type="CDD" id="cd00063">
    <property type="entry name" value="FN3"/>
    <property type="match status" value="3"/>
</dbReference>
<feature type="compositionally biased region" description="Basic and acidic residues" evidence="3">
    <location>
        <begin position="431"/>
        <end position="449"/>
    </location>
</feature>
<dbReference type="InterPro" id="IPR036465">
    <property type="entry name" value="vWFA_dom_sf"/>
</dbReference>
<feature type="domain" description="Ig-like" evidence="5">
    <location>
        <begin position="56"/>
        <end position="148"/>
    </location>
</feature>
<feature type="domain" description="VWFA" evidence="4">
    <location>
        <begin position="3983"/>
        <end position="4160"/>
    </location>
</feature>
<dbReference type="InterPro" id="IPR013783">
    <property type="entry name" value="Ig-like_fold"/>
</dbReference>
<dbReference type="SUPFAM" id="SSF53300">
    <property type="entry name" value="vWA-like"/>
    <property type="match status" value="5"/>
</dbReference>
<dbReference type="Pfam" id="PF00041">
    <property type="entry name" value="fn3"/>
    <property type="match status" value="1"/>
</dbReference>
<dbReference type="SMART" id="SM00060">
    <property type="entry name" value="FN3"/>
    <property type="match status" value="2"/>
</dbReference>
<feature type="domain" description="VWFA" evidence="4">
    <location>
        <begin position="4201"/>
        <end position="4380"/>
    </location>
</feature>
<feature type="region of interest" description="Disordered" evidence="3">
    <location>
        <begin position="3921"/>
        <end position="3943"/>
    </location>
</feature>
<dbReference type="Proteomes" id="UP000095285">
    <property type="component" value="Unassembled WGS sequence"/>
</dbReference>
<dbReference type="InterPro" id="IPR003598">
    <property type="entry name" value="Ig_sub2"/>
</dbReference>
<feature type="region of interest" description="Disordered" evidence="3">
    <location>
        <begin position="1914"/>
        <end position="1935"/>
    </location>
</feature>
<dbReference type="Gene3D" id="3.40.50.410">
    <property type="entry name" value="von Willebrand factor, type A domain"/>
    <property type="match status" value="4"/>
</dbReference>
<dbReference type="WBParaSite" id="EN70_5928">
    <property type="protein sequence ID" value="EN70_5928"/>
    <property type="gene ID" value="EN70_5928"/>
</dbReference>
<feature type="region of interest" description="Disordered" evidence="3">
    <location>
        <begin position="3791"/>
        <end position="3816"/>
    </location>
</feature>
<protein>
    <submittedName>
        <fullName evidence="8">Ig-like domain-containing protein</fullName>
    </submittedName>
</protein>
<dbReference type="InterPro" id="IPR013151">
    <property type="entry name" value="Immunoglobulin_dom"/>
</dbReference>
<evidence type="ECO:0000259" key="5">
    <source>
        <dbReference type="PROSITE" id="PS50835"/>
    </source>
</evidence>
<dbReference type="SMART" id="SM00181">
    <property type="entry name" value="EGF"/>
    <property type="match status" value="2"/>
</dbReference>
<accession>A0A1I7VT40</accession>
<dbReference type="InterPro" id="IPR053224">
    <property type="entry name" value="Sensory_adhesion_molecule"/>
</dbReference>
<dbReference type="SUPFAM" id="SSF57196">
    <property type="entry name" value="EGF/Laminin"/>
    <property type="match status" value="1"/>
</dbReference>
<dbReference type="InterPro" id="IPR003961">
    <property type="entry name" value="FN3_dom"/>
</dbReference>
<feature type="domain" description="Fibronectin type-III" evidence="6">
    <location>
        <begin position="1"/>
        <end position="52"/>
    </location>
</feature>
<dbReference type="SMART" id="SM00179">
    <property type="entry name" value="EGF_CA"/>
    <property type="match status" value="1"/>
</dbReference>
<feature type="domain" description="VWFA" evidence="4">
    <location>
        <begin position="3115"/>
        <end position="3290"/>
    </location>
</feature>
<dbReference type="GO" id="GO:0005576">
    <property type="term" value="C:extracellular region"/>
    <property type="evidence" value="ECO:0007669"/>
    <property type="project" value="UniProtKB-SubCell"/>
</dbReference>
<dbReference type="Gene3D" id="2.10.25.10">
    <property type="entry name" value="Laminin"/>
    <property type="match status" value="1"/>
</dbReference>
<evidence type="ECO:0000259" key="4">
    <source>
        <dbReference type="PROSITE" id="PS50234"/>
    </source>
</evidence>
<evidence type="ECO:0000256" key="3">
    <source>
        <dbReference type="SAM" id="MobiDB-lite"/>
    </source>
</evidence>
<keyword evidence="2" id="KW-1015">Disulfide bond</keyword>
<dbReference type="GO" id="GO:0005509">
    <property type="term" value="F:calcium ion binding"/>
    <property type="evidence" value="ECO:0007669"/>
    <property type="project" value="InterPro"/>
</dbReference>
<dbReference type="SUPFAM" id="SSF48726">
    <property type="entry name" value="Immunoglobulin"/>
    <property type="match status" value="1"/>
</dbReference>
<feature type="region of interest" description="Disordered" evidence="3">
    <location>
        <begin position="470"/>
        <end position="489"/>
    </location>
</feature>
<feature type="region of interest" description="Disordered" evidence="3">
    <location>
        <begin position="1568"/>
        <end position="1594"/>
    </location>
</feature>
<dbReference type="Gene3D" id="2.60.40.10">
    <property type="entry name" value="Immunoglobulins"/>
    <property type="match status" value="3"/>
</dbReference>
<feature type="region of interest" description="Disordered" evidence="3">
    <location>
        <begin position="3377"/>
        <end position="3417"/>
    </location>
</feature>
<dbReference type="PROSITE" id="PS01187">
    <property type="entry name" value="EGF_CA"/>
    <property type="match status" value="1"/>
</dbReference>
<dbReference type="InterPro" id="IPR007110">
    <property type="entry name" value="Ig-like_dom"/>
</dbReference>
<feature type="region of interest" description="Disordered" evidence="3">
    <location>
        <begin position="1361"/>
        <end position="1385"/>
    </location>
</feature>
<dbReference type="CDD" id="cd01450">
    <property type="entry name" value="vWFA_subfamily_ECM"/>
    <property type="match status" value="2"/>
</dbReference>
<sequence>MIPITEKDEDRLYYKIDGLLEPDTEYVFRMRAIYPDGPGVFSDACITKTLPDGNAPYILISNGDHGVEGKTEITILPGSALDLSCNATGQPRPAVKWIRSGYYPIDPAWVKANERYAIWFLKVSNITEDTSFNCVAQSPLGFANWTISVRLVPDLRSTWKNDFIVAKNEDGEVAVHFTDDLPDYLKGPQNPWNIYWTDNPSKPFETWNLISSDGRPLDRVYIPEMEPGAKYHLLIEQPSAGIKTPIFDIMTPKPVGDIRVGTDINGETVLDFKPALATEPIKKYIIKYWPDDNPSAVMYMETPVNVTDKIVLDSLQPDTDYNFMVTAKFDDGDSLASEPTKIRTPSGDIQCHCAHACMFEEDEEGVITASCYCHNGFKLADDKKLCESIEEDEEGGIVQVTPPTLTPESEHPKELSTMSTLFDDLVPKSEKLDRTEILEPKERERESKTEPSPTDGFGGAVWQDEQLVTTDASRESVNTSISPLSTDSGQQHRVLSPVVDFDGIPLPTDEYGHAVDNLGNPIMWNDEGQPIGPNGTPLRRNYKGEYIYPVVGKDGQPLPTDINMKPIYPVIGPDNQPFRKNQEGMHIDQYGRIIPTDTSGRPISVDGSPYPTDEHGRYVVDSETIIQQDIPTDELGRVIYPVFYPDGMLLPTVEDGRFVNEHGQLIPTSDAGLPVNEKDEVLPKDSEGNFVYIGNYVLPTDSDGQSVKIQYNGRLLKSNKMGRIIGPSGQLVPVNNYGHPVDESNTILPTTSDGIFILPMIDGRSVAVSGTEQRKGAKRPLSIIGPNGHLLPTMEDGTVLDPFGKIIPTNNIGEPVNYRNEPLPTDSDGQAIYPKDGLDCPLPPTDEHGRPVYSVVGPDGRLLARKHDGTVLDPDGNSLPTNAAGVPVDSKGRPLPSDRNGSIIYPARGIDTEPLPTDSNGKPVYPVIGIDGSLLPTDRDGRVIEEDGKPLPTNAAGVPVNEQGEPLPFDQNGYIRYPVTTERRGKPTYIIIGTDGEPLPRNEDGLIIGPNNRPVPTDASGYPVDHGGRPLPRDQNGNIIYPANGIDVEPMPTDRNGRPVYLVIGPDGQLLPKDSDGAVTDADGRPIPTNAAGVPLDHYGKPLSVDRNGYVFYPKQSYESDRTGVLTHSILGPDGALLQQNAEGAFVDPYGRPIPTNSNGYPIDNHGRLLPKDRLGNFIYPGEDLDMKLVPTDANGRPAYSVIGPNGELLLRGYSGEILDPYGKPIPTNAVGIPVNSQGEPLPRDKQGNFIYPATDLDIKLPSTDKIGKAVYPVVDSYGEPLPTNEDGVLIDFDGSPIPTNRFGLPVDEHGKYLPKDAKGNFIFGTPMRPTNQKGFPIYTVIGPDGSLLPQDSDGNIIDPSGRPIPTSEDGVPIDNRGRPLPSDKTGVVIFPAGGLDAEPMPTDKNGKPVYPVIGPDGYPLPTTADHDIIGQDGNIVPVNAAGVPADHWGEPLPRNKQGNFIYPASGLDIKLPSTDKFGKAVYPAVDSHGEFLPTNEDGVLVDFDGSPIPTNTFGLPVDEHGKSLPKDAKGNFIFGTPMRPTGQRGFPIHTVIGPNGELLPTEESGRVIGPDGHPISIDSKGRPINNRGETLPTDRSGNFLYPLRGLGAKLLPTDSNGLPIYPVIDSDGRILPTNDRGLPLDGQGEPLPTNAAGVPIDDHGKPLPIDSNGNLVYREEVQKPLATEEMYPVIGPDEELLPDDGVGVTVDGQSSPTDKGIPVGDIGRPLSEDFSDKMIQVGPNIESLPTDSNGRPVYPVVGPDREPLPTNEDGAVVDKNGLVIPTNAGGVPVDEKGVPLPTDENGKMIYQKPAVEAHATERLGRPTYNVIGPDGNYLLLDGDGAVLDPDGKPIPTDESGVLVDMKGRPLPKDRDGNIIYIAKGLDMKPLPTDQNGKPIYSIMGRDKVPLPTNEVGRPVDGKGKPIPTNAAGVPIGNNGKPLPTKGNLYYLATSMPMASSRPVIGPERMPLPTSSDSSIFGTHGKLLVTDQSGWPLDKPLPTDVYNNIIYPVKLPDGSTLPIDSHGRPIYPVIGPNGELLPTTEGGLIIGLGGSPLPTNFAGKPVGPDASLLPTDEIGRFIHLPPEEPLSTFVTNEYGHIVHPIVDTDGRPLAKDDSGAHITKNGIPVELNENHLPIDPDGNVLPTDSRGNYIFPDLDVMGRILPTDKTSRVVIGPNGQLLATDSSGAVVGPDGELLPTNKLGKLVKPNGKPLPTDDEGRFIYSEVAGTHFTEKVIINVIDSEGRPLPTDQFGRYLLAPNHPLQQDRFGRLIGPDGQPLPTDGSGNYVYPEKMKYPNEVDDFGRPLPTNEDGFYLRKDGSIITTESIGLMMNGQGVVLPTDEHGIFTTSKFPMQTKSYQILDEQNQILPTDEVGNFLNREGYPIAENEEGKPVSADGVVLPIAETGHYIFDTTRQKPMVSSEKLLPTDKNGQPITQEREEAQLSEKVRLPGLSDGILPTDEYGKYIYPILKPDGKPYPTDRGHRPIYPIIGYDGELLPTNDEGLALDLEGYPIPTDSVGRPLDENGVILPVDSKGNVIYDSGKKNCDTHVGVMDIALVINVETLNHDSFEHIRRVIQDLVDKHFDLAPDMTQFALVKYSGTAEVPITLGGYNEKMELLEELSRIKIDHIKEHPRLIVGVSAAKQQFTLFGREDASKLMIVITDGQDIYSEDRFKDNIIPMLVIGRREFEEEIKDWTKSYILLDSWEQLRADSIAKMIGKECLLGKIFIPTKKAFPKPRSEKSENFASSPFPTDKLGRIIVVPTSERIFLSTDEYGHMIYPIKDAAGRLLPVNENGLMMDRLGRLVEFNDYGKPIGPDRRPLPTDESGTYIYPVLDSNGKPVSIDADSINEKPLSTDQDGLPVDVTGRSIGANLAGRYSDLQGSPYPFNSNEKITAKRTGKITDTTDYPVIDPDNILLSRDASDVYVNNVEGVIERDNNGKPLGSDEKLVPTSDIGGFIYPKLSQNGKLPRNDLPDKVLPSNGYSRVYLEDPDDKLLATDESGNFINSQNRSLLIEIDQEGTSVGVKVKPDQMPKGQKPIVDLLGRSLPTNKHGDSIYADGGVVPTNALKQPFDRDGSLVPVDHHEQYVSDYMPNRTVLRETELLAEASTCDKIKGSVNIIFMVESSSATETNLNKIKFSLVNFIEENINWSIAKVGMVSYGNTVDVNLDIGNYQSYDDLKESILSSPLIGGAASGDEHAFRTTLQLFRENYNNNNGELIVHIFKTPLSKDAQVIANHLKVNETISILSLGPDQWYRLKNDEEIKKLRSNLCLMLMKSHLAQIRKPNGELKGRMETGLSRDENGHFIHSTAGKSDRLLATDSSGASIDSFGRLVLPDNDGIPIGPGGKFLSKNDQDRYIHPAVRINDILLPTYADNRSLYPIKGSNGQPLPTDRTGRAIDNSGKLIPTDETGKPIGRSGSSLPTDSNGWFLLAEEEIGRVLSENIINDDRVIYPSTGPDGNSSPTDSSGTYVRYGNQRVLDNSEKPLKSSGKLLPTDYSGKYIFGTTNPNGMLINENGRSVYSDLFGSEGRLLTTDKSGALFGRTAEVIPTDKYGRLIGADGLPITIDSNGKFSSGQTKKTSADKYNHINYSEANGSFLPTDESGVLSDPLGIPLPTDDTGKLLNQDDVLPTDKYARYLYPNVRQNGRIVSRKKLKGPIYSTRATVMAGTVIPTDDQGFYIYPAHQPDTMLPSADAQNLPITAVDGQSLLSDSGGKLIISDGRPIPMSSFRQTVDVDTMGNVRNFIYPAIGSDEKLLPTDDFRDRNDMFSKSVPTSGKGLSRNRDGVVQADEYIHPAIPDSQSPPRIDSGHPTDSNKNISSTKTNHYNILKTISDTFIPTTSGSLSFVIVFPDGRPLYVDENGAYLDDKGQSLVHIDQNGRPVASADGTPLQKIDSGKYLYPYEKPIFANVGNDDHPLRTNPDGLQVQLNGKKGPTNGYGRSSPEGEHRSYMWSMETTAGYHASTPSGRISTWTSSSPYCVVSSNVDILLILDSSSSVRVVDYRIMKDFIKNFLVNYFNLQRNYVRVGVMKYGDKVQIPVSLGDYNTQTELLSRISETRRMRGEANLGQALLDASGEFLIFGSKDIPRIVIIFSYGQPRGEWKENARLLRDDTKAHIFLVDVGNQGDKTQNLAIVGESNPHRIITIDEWHGVNSEILSPFMDELCRLLPQRQDKTSRDGTWPTRQTEMRVATPVRICNRVDFQADVMFILDSSDNVTSEEYSNLKEGISMLIDEIFDLSPDIVRVGFVEYSDKASVPVPLGYYDNKVQLLADISNSEQLGGTPIILRGLRAAKEQFQRHGRDNVSRILLLVTSGANRGNVAFAADDLREHLNVSIFVLVVNASQGAQIMLNRLTSDEYTQQRVISISSANKLQEAELLQIGQALCGGSDMGAATIWPAQGAPHRTTKRDAPYAESKHKQDKISRSSLRYWKTTTEHFTPTPLCKDGFLRPYQLSIVVDNTARSPEKDFRLVLNHVANFLKMRFPPASRLMQLNLIGVDSDGTNLKAVNFGVDMVDEIFAKLMQKKGDKISPKLGRGIDEVVLLAKEHVVKGVIQIILIISADGTSSDDAIQSAEYARDQYGIVAISIKAPSSELLKELSLGSSAKVIHFPDWSIGNELFQSWIAHAFCSYPSTSITRKAKLTHMTRPPIRKTCTICRSRTTISVNDATNVEVTPLSPNSLLVSWTCCTNNKADYIILYTPDLSLSKEYWQKLNATCRDSFGKKIDGLPSDNTYTVCVETFQRSANKSVPLDLNKCGTVKLDIDTTAPLHQKPSDNQSIALCQCICANNGEALVKPTCETLMDPLRPVATLPPAINGECPCSMPSKGGRCPMGYFFNRGQCYDVNECQQQNGGCSHGCVNIPGDFYCACPHGMMRDPTNPKICINVAGSFDRIATLLSHYLHANLYNASATSGEKSDTQINGKIIRYKATVKSEDDNAISFEWSLVPGVVRRAFKWLF</sequence>
<dbReference type="InterPro" id="IPR002035">
    <property type="entry name" value="VWF_A"/>
</dbReference>
<dbReference type="CDD" id="cd00198">
    <property type="entry name" value="vWFA"/>
    <property type="match status" value="1"/>
</dbReference>
<feature type="domain" description="Fibronectin type-III" evidence="6">
    <location>
        <begin position="254"/>
        <end position="347"/>
    </location>
</feature>
<feature type="region of interest" description="Disordered" evidence="3">
    <location>
        <begin position="947"/>
        <end position="973"/>
    </location>
</feature>
<proteinExistence type="predicted"/>
<evidence type="ECO:0000313" key="7">
    <source>
        <dbReference type="Proteomes" id="UP000095285"/>
    </source>
</evidence>
<dbReference type="PROSITE" id="PS50853">
    <property type="entry name" value="FN3"/>
    <property type="match status" value="2"/>
</dbReference>
<dbReference type="InterPro" id="IPR011041">
    <property type="entry name" value="Quinoprot_gluc/sorb_DH_b-prop"/>
</dbReference>